<evidence type="ECO:0000313" key="8">
    <source>
        <dbReference type="EMBL" id="OGM61494.1"/>
    </source>
</evidence>
<dbReference type="PANTHER" id="PTHR43811">
    <property type="entry name" value="FKBP-TYPE PEPTIDYL-PROLYL CIS-TRANS ISOMERASE FKPA"/>
    <property type="match status" value="1"/>
</dbReference>
<evidence type="ECO:0000256" key="6">
    <source>
        <dbReference type="RuleBase" id="RU003915"/>
    </source>
</evidence>
<evidence type="ECO:0000256" key="5">
    <source>
        <dbReference type="PROSITE-ProRule" id="PRU00277"/>
    </source>
</evidence>
<comment type="similarity">
    <text evidence="2 6">Belongs to the FKBP-type PPIase family.</text>
</comment>
<dbReference type="Gene3D" id="3.10.50.40">
    <property type="match status" value="1"/>
</dbReference>
<gene>
    <name evidence="8" type="ORF">A2961_00615</name>
</gene>
<dbReference type="STRING" id="1802519.A2961_00615"/>
<name>A0A1F8BBQ7_9BACT</name>
<dbReference type="PROSITE" id="PS50059">
    <property type="entry name" value="FKBP_PPIASE"/>
    <property type="match status" value="1"/>
</dbReference>
<evidence type="ECO:0000259" key="7">
    <source>
        <dbReference type="PROSITE" id="PS50059"/>
    </source>
</evidence>
<dbReference type="GO" id="GO:0003755">
    <property type="term" value="F:peptidyl-prolyl cis-trans isomerase activity"/>
    <property type="evidence" value="ECO:0007669"/>
    <property type="project" value="UniProtKB-UniRule"/>
</dbReference>
<evidence type="ECO:0000256" key="1">
    <source>
        <dbReference type="ARBA" id="ARBA00000971"/>
    </source>
</evidence>
<dbReference type="PANTHER" id="PTHR43811:SF19">
    <property type="entry name" value="39 KDA FK506-BINDING NUCLEAR PROTEIN"/>
    <property type="match status" value="1"/>
</dbReference>
<evidence type="ECO:0000256" key="3">
    <source>
        <dbReference type="ARBA" id="ARBA00023110"/>
    </source>
</evidence>
<comment type="catalytic activity">
    <reaction evidence="1 5 6">
        <text>[protein]-peptidylproline (omega=180) = [protein]-peptidylproline (omega=0)</text>
        <dbReference type="Rhea" id="RHEA:16237"/>
        <dbReference type="Rhea" id="RHEA-COMP:10747"/>
        <dbReference type="Rhea" id="RHEA-COMP:10748"/>
        <dbReference type="ChEBI" id="CHEBI:83833"/>
        <dbReference type="ChEBI" id="CHEBI:83834"/>
        <dbReference type="EC" id="5.2.1.8"/>
    </reaction>
</comment>
<dbReference type="SUPFAM" id="SSF54534">
    <property type="entry name" value="FKBP-like"/>
    <property type="match status" value="1"/>
</dbReference>
<organism evidence="8 9">
    <name type="scientific">Candidatus Woesebacteria bacterium RIFCSPLOWO2_01_FULL_39_21</name>
    <dbReference type="NCBI Taxonomy" id="1802519"/>
    <lineage>
        <taxon>Bacteria</taxon>
        <taxon>Candidatus Woeseibacteriota</taxon>
    </lineage>
</organism>
<dbReference type="InterPro" id="IPR046357">
    <property type="entry name" value="PPIase_dom_sf"/>
</dbReference>
<dbReference type="Pfam" id="PF00254">
    <property type="entry name" value="FKBP_C"/>
    <property type="match status" value="1"/>
</dbReference>
<comment type="caution">
    <text evidence="8">The sequence shown here is derived from an EMBL/GenBank/DDBJ whole genome shotgun (WGS) entry which is preliminary data.</text>
</comment>
<protein>
    <recommendedName>
        <fullName evidence="6">Peptidyl-prolyl cis-trans isomerase</fullName>
        <ecNumber evidence="6">5.2.1.8</ecNumber>
    </recommendedName>
</protein>
<reference evidence="8 9" key="1">
    <citation type="journal article" date="2016" name="Nat. Commun.">
        <title>Thousands of microbial genomes shed light on interconnected biogeochemical processes in an aquifer system.</title>
        <authorList>
            <person name="Anantharaman K."/>
            <person name="Brown C.T."/>
            <person name="Hug L.A."/>
            <person name="Sharon I."/>
            <person name="Castelle C.J."/>
            <person name="Probst A.J."/>
            <person name="Thomas B.C."/>
            <person name="Singh A."/>
            <person name="Wilkins M.J."/>
            <person name="Karaoz U."/>
            <person name="Brodie E.L."/>
            <person name="Williams K.H."/>
            <person name="Hubbard S.S."/>
            <person name="Banfield J.F."/>
        </authorList>
    </citation>
    <scope>NUCLEOTIDE SEQUENCE [LARGE SCALE GENOMIC DNA]</scope>
</reference>
<dbReference type="FunFam" id="3.10.50.40:FF:000006">
    <property type="entry name" value="Peptidyl-prolyl cis-trans isomerase"/>
    <property type="match status" value="1"/>
</dbReference>
<dbReference type="EMBL" id="MGHF01000038">
    <property type="protein sequence ID" value="OGM61494.1"/>
    <property type="molecule type" value="Genomic_DNA"/>
</dbReference>
<evidence type="ECO:0000313" key="9">
    <source>
        <dbReference type="Proteomes" id="UP000177082"/>
    </source>
</evidence>
<dbReference type="Proteomes" id="UP000177082">
    <property type="component" value="Unassembled WGS sequence"/>
</dbReference>
<dbReference type="InterPro" id="IPR001179">
    <property type="entry name" value="PPIase_FKBP_dom"/>
</dbReference>
<keyword evidence="4 5" id="KW-0413">Isomerase</keyword>
<sequence length="112" mass="12042">MGVTMDKSSIEEIKEGTGNEALRGKLVTVHYEGSFESGEVFDSSIERGVPFTFNLGEGEVIQGWDLGVTGMKVGGKRKLTIPPELAYGDRGVPGAIPPNSTLIFEVELLKVE</sequence>
<evidence type="ECO:0000256" key="2">
    <source>
        <dbReference type="ARBA" id="ARBA00006577"/>
    </source>
</evidence>
<feature type="domain" description="PPIase FKBP-type" evidence="7">
    <location>
        <begin position="24"/>
        <end position="112"/>
    </location>
</feature>
<dbReference type="EC" id="5.2.1.8" evidence="6"/>
<keyword evidence="3 5" id="KW-0697">Rotamase</keyword>
<dbReference type="AlphaFoldDB" id="A0A1F8BBQ7"/>
<proteinExistence type="inferred from homology"/>
<accession>A0A1F8BBQ7</accession>
<evidence type="ECO:0000256" key="4">
    <source>
        <dbReference type="ARBA" id="ARBA00023235"/>
    </source>
</evidence>